<dbReference type="GO" id="GO:0097711">
    <property type="term" value="P:ciliary basal body-plasma membrane docking"/>
    <property type="evidence" value="ECO:0007669"/>
    <property type="project" value="TreeGrafter"/>
</dbReference>
<protein>
    <recommendedName>
        <fullName evidence="12">Centrosomal protein of 290 kDa</fullName>
    </recommendedName>
</protein>
<dbReference type="PANTHER" id="PTHR18879:SF20">
    <property type="entry name" value="CENTROSOMAL PROTEIN OF 290 KDA"/>
    <property type="match status" value="1"/>
</dbReference>
<feature type="coiled-coil region" evidence="8">
    <location>
        <begin position="1912"/>
        <end position="1967"/>
    </location>
</feature>
<dbReference type="OrthoDB" id="6351660at2759"/>
<dbReference type="Gene3D" id="1.10.287.1490">
    <property type="match status" value="1"/>
</dbReference>
<feature type="coiled-coil region" evidence="8">
    <location>
        <begin position="1790"/>
        <end position="1875"/>
    </location>
</feature>
<dbReference type="PANTHER" id="PTHR18879">
    <property type="entry name" value="CENTROSOMAL PROTEIN OF 290 KDA"/>
    <property type="match status" value="1"/>
</dbReference>
<evidence type="ECO:0000256" key="5">
    <source>
        <dbReference type="ARBA" id="ARBA00023054"/>
    </source>
</evidence>
<dbReference type="GO" id="GO:1905349">
    <property type="term" value="P:ciliary transition zone assembly"/>
    <property type="evidence" value="ECO:0007669"/>
    <property type="project" value="TreeGrafter"/>
</dbReference>
<feature type="coiled-coil region" evidence="8">
    <location>
        <begin position="1143"/>
        <end position="1177"/>
    </location>
</feature>
<feature type="coiled-coil region" evidence="8">
    <location>
        <begin position="144"/>
        <end position="262"/>
    </location>
</feature>
<proteinExistence type="predicted"/>
<evidence type="ECO:0000256" key="9">
    <source>
        <dbReference type="SAM" id="MobiDB-lite"/>
    </source>
</evidence>
<evidence type="ECO:0000313" key="11">
    <source>
        <dbReference type="Proteomes" id="UP001153737"/>
    </source>
</evidence>
<evidence type="ECO:0000256" key="4">
    <source>
        <dbReference type="ARBA" id="ARBA00022794"/>
    </source>
</evidence>
<feature type="coiled-coil region" evidence="8">
    <location>
        <begin position="667"/>
        <end position="701"/>
    </location>
</feature>
<feature type="region of interest" description="Disordered" evidence="9">
    <location>
        <begin position="709"/>
        <end position="728"/>
    </location>
</feature>
<feature type="coiled-coil region" evidence="8">
    <location>
        <begin position="1651"/>
        <end position="1765"/>
    </location>
</feature>
<dbReference type="Proteomes" id="UP001153737">
    <property type="component" value="Chromosome 6"/>
</dbReference>
<feature type="coiled-coil region" evidence="8">
    <location>
        <begin position="1993"/>
        <end position="2128"/>
    </location>
</feature>
<feature type="coiled-coil region" evidence="8">
    <location>
        <begin position="937"/>
        <end position="983"/>
    </location>
</feature>
<evidence type="ECO:0000256" key="3">
    <source>
        <dbReference type="ARBA" id="ARBA00022490"/>
    </source>
</evidence>
<keyword evidence="5 8" id="KW-0175">Coiled coil</keyword>
<feature type="coiled-coil region" evidence="8">
    <location>
        <begin position="1466"/>
        <end position="1532"/>
    </location>
</feature>
<evidence type="ECO:0000256" key="1">
    <source>
        <dbReference type="ARBA" id="ARBA00004120"/>
    </source>
</evidence>
<feature type="coiled-coil region" evidence="8">
    <location>
        <begin position="779"/>
        <end position="813"/>
    </location>
</feature>
<sequence length="2147" mass="251816">MLNSVVWCQYKHFVSPVYTIRNCLLLCNHIDEVQTYHVLSFDCIPKFVLKNMDWKYISALNTDNLNDTEKDELYNTVTWYDYESEEIKKENLRALLKVCQEILKYKGEQVETLFHELEEMAIKQAEEDARKQDSDAELRSARSRKSSSLEFENLEQKYVELKAKYKQTLRNNEKINLDLKKVSNKMKSLEQENRRLEKELQSIPHDAGSESDISETIKDHQKELVDTLQNKNKQISELLRDIENVESENLLMRDKLSKVRDELEVATKEIIFMTQTLKLKEESLKESTEHSNKMVEQYDNVKKVLEKLQHEKNDLENEMKKQLTDLNQIVGDLKETIEQKDGEIQGLKARLKEPSFNSSISSLPKDEPEQCHMSALQRVLDEREKQLLEVQTQLQIATKDIKEMTDIMKKFKNEKDSDSRTMERLEQNMVEIKKQLSTAHERCQKMQDEVDFAEKISRSKDEELNKILSKLQENGQVDLVVNLREIQELKADNRMKEKQIMGLVKTSNKIQENCDCFEKENDILREKLGIPIEEELSLGEYTSKQKKMIKELGMLRNQLSKKDDKAIHYKLEVRKLNHAISSLTRQIIDLGQEPQYNNFENVNDDRFKNENKTLAEENEALRKGMHEILHSINMKKTASLKEVKSETFEKLLRALDVKHVSGWYHPAMRLQAEIHNLEGINSELRDQLREARLEIAKLRTSDYKYVDRKQQATETGQDSEDSVKKLEDSSLPEKIAAETLDILLKKLLERINTDKSKEENITVLEQQLLLWFRSMFVEKNKLEETFKSVQDKLKNLQEEYDNLMEKLKILICETEEEKVKKIDDLVLTNSSMKRKVCYLENETRKLSKKIEEFYKDIENAEHLHSKKIGELQRKNKSLENNLKIAKNLNDQSVDLETYKEVDKNLANMTVKYREVVDSLKKQAEDKSLETLILLESQKNFESDKKELENKLVEVMSKLSLQNLQNVEYKVEKLSQKLAETEVNEISERQRANHTNNLYDLVKEQLNKSEERFQEYSKFNDDLLKRNLALQDQLRDAENKISDYIDPSLYNKLQESNSELLKENERLEMMITKMTENSKLEKQTLDFQMTWNESREQELLNLKHQVVDLVSMSDEKVIIAQLNSDILQYRQSQNYNKIKMKEVTDELENLNYKYSKDLSKLENEKSNLEENEAACKKKIRYLQQLFDMQKLQYIGCIPLCSEEIYVNNIITMNKDKHEAFLSLHKAKMSENEANLLKDQLTLELTHLKTLKEMSVGSNIEGYKNVLSWMQEKKVFQINELRYKRQSEFKEAQLQHFIDRVKLQDEQLAKLDEELLLWHKHFNGTYIQKNSIVNQTKSDETPIPIAIPIPAPRKFFVSVEVQTIEDECDITVQSNNDEIISLKSEISRMKDELLAKEQFIGQLRSKVAEHEMTISLFRKQIGDKQSQISFYEHHIMELQSKKGEISSSGAGGDNISVGVETTNSNEEVVALKGSVKDLQDNLKNKDEEIMKYQTLLKVDRDKHSMAAATLQEELQSLQKLLSEEKRKCQSLEEQKTQSSPPNDVVEQYMSQVNDFEKHASELHTKVTSLDAQLHSSREEAMRWRNLANDRLTAMEDLRQKLDNRHRNELDMFKMDIEKMIEIGKDEANYLRQLMSKQRVERSGRLDADIQKFIKDKDDRINELTTKLRYLKNNMKRSEQPEKEFSPKLSDLESSREALAKENELLKRRYEQLVIKERNAKEEIRELKAQLLKKPITARSDKSERSIKDQLQRKILNQEEELISLKKTLEEQIAINDIHKVQASDDFDKWKKMKHWQQAAEKYKNKLKEKEAEFEKSHQSNTGYRLLIERIEREKHNLENRIKSLKTANRDIPNCRELEMLKIENMRLSTEIETLNSRLEMQQHHSGGLGAAMMQEKLESQERKIAIFEVAAKGTVEIRAELERLQTAISNIQKTNLRLEAENLDLKIDLEQKAKEVPQLQQQIRHLENYTDVLKVEKSKEVCKTPQPQDVESKRVSELERTVFILKRVVEKLQAENKRLCNGKRPISDRAASADKLKRENNRLKEEYTECAQKLDQLEKELLEAKNKLKNTSMFRNSDGERLAALSEELSKANSQLEHKSTLLDKVKILLHRAAAKERLLLQEIAELRNQRTGGINPILEESEGSSSDV</sequence>
<dbReference type="GO" id="GO:0034451">
    <property type="term" value="C:centriolar satellite"/>
    <property type="evidence" value="ECO:0007669"/>
    <property type="project" value="TreeGrafter"/>
</dbReference>
<keyword evidence="3" id="KW-0963">Cytoplasm</keyword>
<keyword evidence="7" id="KW-0966">Cell projection</keyword>
<reference evidence="10" key="2">
    <citation type="submission" date="2022-10" db="EMBL/GenBank/DDBJ databases">
        <authorList>
            <consortium name="ENA_rothamsted_submissions"/>
            <consortium name="culmorum"/>
            <person name="King R."/>
        </authorList>
    </citation>
    <scope>NUCLEOTIDE SEQUENCE</scope>
</reference>
<feature type="coiled-coil region" evidence="8">
    <location>
        <begin position="291"/>
        <end position="456"/>
    </location>
</feature>
<accession>A0A9P0DN13</accession>
<evidence type="ECO:0000256" key="8">
    <source>
        <dbReference type="SAM" id="Coils"/>
    </source>
</evidence>
<reference evidence="10" key="1">
    <citation type="submission" date="2022-01" db="EMBL/GenBank/DDBJ databases">
        <authorList>
            <person name="King R."/>
        </authorList>
    </citation>
    <scope>NUCLEOTIDE SEQUENCE</scope>
</reference>
<keyword evidence="11" id="KW-1185">Reference proteome</keyword>
<organism evidence="10 11">
    <name type="scientific">Phaedon cochleariae</name>
    <name type="common">Mustard beetle</name>
    <dbReference type="NCBI Taxonomy" id="80249"/>
    <lineage>
        <taxon>Eukaryota</taxon>
        <taxon>Metazoa</taxon>
        <taxon>Ecdysozoa</taxon>
        <taxon>Arthropoda</taxon>
        <taxon>Hexapoda</taxon>
        <taxon>Insecta</taxon>
        <taxon>Pterygota</taxon>
        <taxon>Neoptera</taxon>
        <taxon>Endopterygota</taxon>
        <taxon>Coleoptera</taxon>
        <taxon>Polyphaga</taxon>
        <taxon>Cucujiformia</taxon>
        <taxon>Chrysomeloidea</taxon>
        <taxon>Chrysomelidae</taxon>
        <taxon>Chrysomelinae</taxon>
        <taxon>Chrysomelini</taxon>
        <taxon>Phaedon</taxon>
    </lineage>
</organism>
<evidence type="ECO:0000256" key="6">
    <source>
        <dbReference type="ARBA" id="ARBA00023212"/>
    </source>
</evidence>
<name>A0A9P0DN13_PHACE</name>
<evidence type="ECO:0000313" key="10">
    <source>
        <dbReference type="EMBL" id="CAH1173755.1"/>
    </source>
</evidence>
<dbReference type="InterPro" id="IPR026201">
    <property type="entry name" value="Cep290"/>
</dbReference>
<keyword evidence="6" id="KW-0206">Cytoskeleton</keyword>
<dbReference type="EMBL" id="OU896712">
    <property type="protein sequence ID" value="CAH1173755.1"/>
    <property type="molecule type" value="Genomic_DNA"/>
</dbReference>
<dbReference type="GO" id="GO:1905515">
    <property type="term" value="P:non-motile cilium assembly"/>
    <property type="evidence" value="ECO:0007669"/>
    <property type="project" value="TreeGrafter"/>
</dbReference>
<evidence type="ECO:0000256" key="2">
    <source>
        <dbReference type="ARBA" id="ARBA00004300"/>
    </source>
</evidence>
<comment type="subcellular location">
    <subcellularLocation>
        <location evidence="1">Cytoplasm</location>
        <location evidence="1">Cytoskeleton</location>
        <location evidence="1">Cilium basal body</location>
    </subcellularLocation>
    <subcellularLocation>
        <location evidence="2">Cytoplasm</location>
        <location evidence="2">Cytoskeleton</location>
        <location evidence="2">Microtubule organizing center</location>
        <location evidence="2">Centrosome</location>
    </subcellularLocation>
</comment>
<evidence type="ECO:0008006" key="12">
    <source>
        <dbReference type="Google" id="ProtNLM"/>
    </source>
</evidence>
<dbReference type="GO" id="GO:0035869">
    <property type="term" value="C:ciliary transition zone"/>
    <property type="evidence" value="ECO:0007669"/>
    <property type="project" value="TreeGrafter"/>
</dbReference>
<gene>
    <name evidence="10" type="ORF">PHAECO_LOCUS10473</name>
</gene>
<evidence type="ECO:0000256" key="7">
    <source>
        <dbReference type="ARBA" id="ARBA00023273"/>
    </source>
</evidence>
<feature type="coiled-coil region" evidence="8">
    <location>
        <begin position="1019"/>
        <end position="1076"/>
    </location>
</feature>
<keyword evidence="4" id="KW-0970">Cilium biogenesis/degradation</keyword>